<feature type="region of interest" description="Disordered" evidence="1">
    <location>
        <begin position="1"/>
        <end position="42"/>
    </location>
</feature>
<reference evidence="2" key="1">
    <citation type="submission" date="2020-02" db="EMBL/GenBank/DDBJ databases">
        <authorList>
            <person name="Meier V. D."/>
        </authorList>
    </citation>
    <scope>NUCLEOTIDE SEQUENCE</scope>
    <source>
        <strain evidence="2">AVDCRST_MAG78</strain>
    </source>
</reference>
<protein>
    <submittedName>
        <fullName evidence="2">Uncharacterized protein</fullName>
    </submittedName>
</protein>
<feature type="non-terminal residue" evidence="2">
    <location>
        <position position="1"/>
    </location>
</feature>
<organism evidence="2">
    <name type="scientific">uncultured Rubrobacteraceae bacterium</name>
    <dbReference type="NCBI Taxonomy" id="349277"/>
    <lineage>
        <taxon>Bacteria</taxon>
        <taxon>Bacillati</taxon>
        <taxon>Actinomycetota</taxon>
        <taxon>Rubrobacteria</taxon>
        <taxon>Rubrobacterales</taxon>
        <taxon>Rubrobacteraceae</taxon>
        <taxon>environmental samples</taxon>
    </lineage>
</organism>
<dbReference type="EMBL" id="CADCVB010000075">
    <property type="protein sequence ID" value="CAA9420007.1"/>
    <property type="molecule type" value="Genomic_DNA"/>
</dbReference>
<sequence>EPRSHPAQHHAGPALRGRARQPGEHLRPDGPRRLRPQEPRAL</sequence>
<evidence type="ECO:0000313" key="2">
    <source>
        <dbReference type="EMBL" id="CAA9420007.1"/>
    </source>
</evidence>
<name>A0A6J4PMH1_9ACTN</name>
<dbReference type="AlphaFoldDB" id="A0A6J4PMH1"/>
<evidence type="ECO:0000256" key="1">
    <source>
        <dbReference type="SAM" id="MobiDB-lite"/>
    </source>
</evidence>
<proteinExistence type="predicted"/>
<gene>
    <name evidence="2" type="ORF">AVDCRST_MAG78-966</name>
</gene>
<feature type="compositionally biased region" description="Basic and acidic residues" evidence="1">
    <location>
        <begin position="21"/>
        <end position="42"/>
    </location>
</feature>
<accession>A0A6J4PMH1</accession>
<feature type="non-terminal residue" evidence="2">
    <location>
        <position position="42"/>
    </location>
</feature>